<dbReference type="Proteomes" id="UP000054350">
    <property type="component" value="Unassembled WGS sequence"/>
</dbReference>
<keyword evidence="3" id="KW-1185">Reference proteome</keyword>
<proteinExistence type="predicted"/>
<evidence type="ECO:0000256" key="1">
    <source>
        <dbReference type="SAM" id="MobiDB-lite"/>
    </source>
</evidence>
<accession>A0A0L0S037</accession>
<dbReference type="AlphaFoldDB" id="A0A0L0S037"/>
<reference evidence="3" key="2">
    <citation type="submission" date="2009-11" db="EMBL/GenBank/DDBJ databases">
        <title>The Genome Sequence of Allomyces macrogynus strain ATCC 38327.</title>
        <authorList>
            <consortium name="The Broad Institute Genome Sequencing Platform"/>
            <person name="Russ C."/>
            <person name="Cuomo C."/>
            <person name="Shea T."/>
            <person name="Young S.K."/>
            <person name="Zeng Q."/>
            <person name="Koehrsen M."/>
            <person name="Haas B."/>
            <person name="Borodovsky M."/>
            <person name="Guigo R."/>
            <person name="Alvarado L."/>
            <person name="Berlin A."/>
            <person name="Borenstein D."/>
            <person name="Chen Z."/>
            <person name="Engels R."/>
            <person name="Freedman E."/>
            <person name="Gellesch M."/>
            <person name="Goldberg J."/>
            <person name="Griggs A."/>
            <person name="Gujja S."/>
            <person name="Heiman D."/>
            <person name="Hepburn T."/>
            <person name="Howarth C."/>
            <person name="Jen D."/>
            <person name="Larson L."/>
            <person name="Lewis B."/>
            <person name="Mehta T."/>
            <person name="Park D."/>
            <person name="Pearson M."/>
            <person name="Roberts A."/>
            <person name="Saif S."/>
            <person name="Shenoy N."/>
            <person name="Sisk P."/>
            <person name="Stolte C."/>
            <person name="Sykes S."/>
            <person name="Walk T."/>
            <person name="White J."/>
            <person name="Yandava C."/>
            <person name="Burger G."/>
            <person name="Gray M.W."/>
            <person name="Holland P.W.H."/>
            <person name="King N."/>
            <person name="Lang F.B.F."/>
            <person name="Roger A.J."/>
            <person name="Ruiz-Trillo I."/>
            <person name="Lander E."/>
            <person name="Nusbaum C."/>
        </authorList>
    </citation>
    <scope>NUCLEOTIDE SEQUENCE [LARGE SCALE GENOMIC DNA]</scope>
    <source>
        <strain evidence="3">ATCC 38327</strain>
    </source>
</reference>
<protein>
    <submittedName>
        <fullName evidence="2">Uncharacterized protein</fullName>
    </submittedName>
</protein>
<name>A0A0L0S037_ALLM3</name>
<gene>
    <name evidence="2" type="ORF">AMAG_01787</name>
</gene>
<evidence type="ECO:0000313" key="3">
    <source>
        <dbReference type="Proteomes" id="UP000054350"/>
    </source>
</evidence>
<dbReference type="EMBL" id="GG745329">
    <property type="protein sequence ID" value="KNE55933.1"/>
    <property type="molecule type" value="Genomic_DNA"/>
</dbReference>
<feature type="region of interest" description="Disordered" evidence="1">
    <location>
        <begin position="252"/>
        <end position="291"/>
    </location>
</feature>
<dbReference type="VEuPathDB" id="FungiDB:AMAG_01787"/>
<reference evidence="2 3" key="1">
    <citation type="submission" date="2009-11" db="EMBL/GenBank/DDBJ databases">
        <title>Annotation of Allomyces macrogynus ATCC 38327.</title>
        <authorList>
            <consortium name="The Broad Institute Genome Sequencing Platform"/>
            <person name="Russ C."/>
            <person name="Cuomo C."/>
            <person name="Burger G."/>
            <person name="Gray M.W."/>
            <person name="Holland P.W.H."/>
            <person name="King N."/>
            <person name="Lang F.B.F."/>
            <person name="Roger A.J."/>
            <person name="Ruiz-Trillo I."/>
            <person name="Young S.K."/>
            <person name="Zeng Q."/>
            <person name="Gargeya S."/>
            <person name="Fitzgerald M."/>
            <person name="Haas B."/>
            <person name="Abouelleil A."/>
            <person name="Alvarado L."/>
            <person name="Arachchi H.M."/>
            <person name="Berlin A."/>
            <person name="Chapman S.B."/>
            <person name="Gearin G."/>
            <person name="Goldberg J."/>
            <person name="Griggs A."/>
            <person name="Gujja S."/>
            <person name="Hansen M."/>
            <person name="Heiman D."/>
            <person name="Howarth C."/>
            <person name="Larimer J."/>
            <person name="Lui A."/>
            <person name="MacDonald P.J.P."/>
            <person name="McCowen C."/>
            <person name="Montmayeur A."/>
            <person name="Murphy C."/>
            <person name="Neiman D."/>
            <person name="Pearson M."/>
            <person name="Priest M."/>
            <person name="Roberts A."/>
            <person name="Saif S."/>
            <person name="Shea T."/>
            <person name="Sisk P."/>
            <person name="Stolte C."/>
            <person name="Sykes S."/>
            <person name="Wortman J."/>
            <person name="Nusbaum C."/>
            <person name="Birren B."/>
        </authorList>
    </citation>
    <scope>NUCLEOTIDE SEQUENCE [LARGE SCALE GENOMIC DNA]</scope>
    <source>
        <strain evidence="2 3">ATCC 38327</strain>
    </source>
</reference>
<organism evidence="2 3">
    <name type="scientific">Allomyces macrogynus (strain ATCC 38327)</name>
    <name type="common">Allomyces javanicus var. macrogynus</name>
    <dbReference type="NCBI Taxonomy" id="578462"/>
    <lineage>
        <taxon>Eukaryota</taxon>
        <taxon>Fungi</taxon>
        <taxon>Fungi incertae sedis</taxon>
        <taxon>Blastocladiomycota</taxon>
        <taxon>Blastocladiomycetes</taxon>
        <taxon>Blastocladiales</taxon>
        <taxon>Blastocladiaceae</taxon>
        <taxon>Allomyces</taxon>
    </lineage>
</organism>
<dbReference type="OrthoDB" id="10320838at2759"/>
<evidence type="ECO:0000313" key="2">
    <source>
        <dbReference type="EMBL" id="KNE55933.1"/>
    </source>
</evidence>
<sequence>MLSPTATRAIIASVRRLTGAPCLLASTGSRTANSAVARSFGCATPAAAAQLLERNIVRPASALLRACIEPAAAIAARSVPWSRVDTRTLAMATATTATTVKPKKETRVDFEQLIKRLNDHVDEEILVLVQEANEESAVGHIDLTIEVACGEFLRILDASSDYYDAAANPPRFYIARVEDDDPLSTTPPIRVRLFDEMDGSPVVSRLRNLPPARPDVIKRVPDLKDPKSWVGEQWHAADPVFNHPEVAAGALGETANKNAARLPEGDEAAVQAAQETGHGFEQPAPSATQSS</sequence>